<gene>
    <name evidence="1" type="ORF">CETAM_04020</name>
</gene>
<dbReference type="Proteomes" id="UP000425178">
    <property type="component" value="Chromosome"/>
</dbReference>
<evidence type="ECO:0000313" key="1">
    <source>
        <dbReference type="EMBL" id="QGU04077.1"/>
    </source>
</evidence>
<protein>
    <submittedName>
        <fullName evidence="1">Uncharacterized protein</fullName>
    </submittedName>
</protein>
<dbReference type="EMBL" id="CP046453">
    <property type="protein sequence ID" value="QGU04077.1"/>
    <property type="molecule type" value="Genomic_DNA"/>
</dbReference>
<reference evidence="1 2" key="1">
    <citation type="journal article" date="2021" name="Int. J. Syst. Evol. Microbiol.">
        <title>Classification of three corynebacterial strains isolated from a small paddock in North Rhine-Westphalia: proposal of &lt;i&gt;Corynebacterium kalinowskii&lt;/i&gt; sp. nov., &lt;i&gt;Corynebacterium comes&lt;/i&gt; sp. nov. and &lt;i&gt;Corynebacterium occultum&lt;/i&gt; sp. nov.</title>
        <authorList>
            <person name="Schaffert L."/>
            <person name="Ruwe M."/>
            <person name="Milse J."/>
            <person name="Hanuschka K."/>
            <person name="Ortseifen V."/>
            <person name="Droste J."/>
            <person name="Brandt D."/>
            <person name="Schl L."/>
            <person name="Kutter Y."/>
            <person name="Vinke S."/>
            <person name="Vieh P."/>
            <person name="Jacob L."/>
            <person name="L N.C."/>
            <person name="Schulte-Berndt E."/>
            <person name="Hain C."/>
            <person name="Linder M."/>
            <person name="Schmidt P."/>
            <person name="Wollenschl L."/>
            <person name="Luttermann T."/>
            <person name="Thieme E."/>
            <person name="Hassa J."/>
            <person name="Haak M."/>
            <person name="Wittchen M."/>
            <person name="Mentz A."/>
            <person name="Persicke M."/>
            <person name="Busche T."/>
            <person name="R C."/>
        </authorList>
    </citation>
    <scope>NUCLEOTIDE SEQUENCE [LARGE SCALE GENOMIC DNA]</scope>
    <source>
        <strain evidence="1 2">2019</strain>
    </source>
</reference>
<keyword evidence="2" id="KW-1185">Reference proteome</keyword>
<dbReference type="KEGG" id="ccoe:CETAM_04020"/>
<evidence type="ECO:0000313" key="2">
    <source>
        <dbReference type="Proteomes" id="UP000425178"/>
    </source>
</evidence>
<name>A0A6B8VWJ8_9CORY</name>
<organism evidence="1 2">
    <name type="scientific">Corynebacterium comes</name>
    <dbReference type="NCBI Taxonomy" id="2675218"/>
    <lineage>
        <taxon>Bacteria</taxon>
        <taxon>Bacillati</taxon>
        <taxon>Actinomycetota</taxon>
        <taxon>Actinomycetes</taxon>
        <taxon>Mycobacteriales</taxon>
        <taxon>Corynebacteriaceae</taxon>
        <taxon>Corynebacterium</taxon>
    </lineage>
</organism>
<dbReference type="RefSeq" id="WP_156227189.1">
    <property type="nucleotide sequence ID" value="NZ_CP046453.1"/>
</dbReference>
<accession>A0A6B8VWJ8</accession>
<dbReference type="AlphaFoldDB" id="A0A6B8VWJ8"/>
<sequence length="117" mass="12315">MALFGRRQLVNVPADLTPVELGRLQVHTAESLVIVTVGTADVAPLLDALASPTALISGDTRVILVPVKDSRLVPAHDPKRGWIIPVSAAVAESVVSTVRPEPGGYEIDGMNVAFIVE</sequence>
<proteinExistence type="predicted"/>